<comment type="caution">
    <text evidence="3">The sequence shown here is derived from an EMBL/GenBank/DDBJ whole genome shotgun (WGS) entry which is preliminary data.</text>
</comment>
<proteinExistence type="predicted"/>
<evidence type="ECO:0000313" key="4">
    <source>
        <dbReference type="Proteomes" id="UP001201273"/>
    </source>
</evidence>
<evidence type="ECO:0000313" key="3">
    <source>
        <dbReference type="EMBL" id="MCE2593687.1"/>
    </source>
</evidence>
<keyword evidence="1" id="KW-0812">Transmembrane</keyword>
<accession>A0ABS8W5L4</accession>
<feature type="domain" description="AB hydrolase-1" evidence="2">
    <location>
        <begin position="51"/>
        <end position="150"/>
    </location>
</feature>
<name>A0ABS8W5L4_9GAMM</name>
<protein>
    <submittedName>
        <fullName evidence="3">Alpha/beta hydrolase</fullName>
    </submittedName>
</protein>
<dbReference type="RefSeq" id="WP_233051280.1">
    <property type="nucleotide sequence ID" value="NZ_JAIMJA010000002.1"/>
</dbReference>
<dbReference type="Gene3D" id="3.40.50.1820">
    <property type="entry name" value="alpha/beta hydrolase"/>
    <property type="match status" value="1"/>
</dbReference>
<gene>
    <name evidence="3" type="ORF">K6Y31_02520</name>
</gene>
<dbReference type="GO" id="GO:0016787">
    <property type="term" value="F:hydrolase activity"/>
    <property type="evidence" value="ECO:0007669"/>
    <property type="project" value="UniProtKB-KW"/>
</dbReference>
<evidence type="ECO:0000256" key="1">
    <source>
        <dbReference type="SAM" id="Phobius"/>
    </source>
</evidence>
<dbReference type="PANTHER" id="PTHR43798">
    <property type="entry name" value="MONOACYLGLYCEROL LIPASE"/>
    <property type="match status" value="1"/>
</dbReference>
<dbReference type="InterPro" id="IPR000073">
    <property type="entry name" value="AB_hydrolase_1"/>
</dbReference>
<dbReference type="PRINTS" id="PR00111">
    <property type="entry name" value="ABHYDROLASE"/>
</dbReference>
<keyword evidence="3" id="KW-0378">Hydrolase</keyword>
<sequence length="287" mass="32157">MKLFKSKKSEIEFQKAYDNLLEDWGVETQSQWVRSEFGETHIIVTGPDNGKPLVLLPGAQGTAAMWGPAISKLSNSRRIYSFDLIDQVGRSRPERILTSPKDCVEWIEQTLDALNLSKVDIVGNSLGSFMVASFASRRPERVNKVILTAPAATVANISFLYIFQVILTLMMPFKGLTKRFLNSSSQGNVKSSSPLYKLLYLAMSESKVISKVVPRLLSDKELSTLSMPFLLILGEKDKVNKAKALNIHKKLLQLVPSAECKILPNAGHLWNREQFRDSGQLIEEFLN</sequence>
<keyword evidence="4" id="KW-1185">Reference proteome</keyword>
<organism evidence="3 4">
    <name type="scientific">Motilimonas cestriensis</name>
    <dbReference type="NCBI Taxonomy" id="2742685"/>
    <lineage>
        <taxon>Bacteria</taxon>
        <taxon>Pseudomonadati</taxon>
        <taxon>Pseudomonadota</taxon>
        <taxon>Gammaproteobacteria</taxon>
        <taxon>Alteromonadales</taxon>
        <taxon>Alteromonadales genera incertae sedis</taxon>
        <taxon>Motilimonas</taxon>
    </lineage>
</organism>
<feature type="transmembrane region" description="Helical" evidence="1">
    <location>
        <begin position="145"/>
        <end position="173"/>
    </location>
</feature>
<keyword evidence="1" id="KW-0472">Membrane</keyword>
<dbReference type="PANTHER" id="PTHR43798:SF33">
    <property type="entry name" value="HYDROLASE, PUTATIVE (AFU_ORTHOLOGUE AFUA_2G14860)-RELATED"/>
    <property type="match status" value="1"/>
</dbReference>
<dbReference type="Proteomes" id="UP001201273">
    <property type="component" value="Unassembled WGS sequence"/>
</dbReference>
<reference evidence="3 4" key="1">
    <citation type="journal article" date="2022" name="Environ. Microbiol. Rep.">
        <title>Eco-phylogenetic analyses reveal divergent evolution of vitamin B12 metabolism in the marine bacterial family 'Psychromonadaceae'.</title>
        <authorList>
            <person name="Jin X."/>
            <person name="Yang Y."/>
            <person name="Cao H."/>
            <person name="Gao B."/>
            <person name="Zhao Z."/>
        </authorList>
    </citation>
    <scope>NUCLEOTIDE SEQUENCE [LARGE SCALE GENOMIC DNA]</scope>
    <source>
        <strain evidence="3 4">MKS20</strain>
    </source>
</reference>
<dbReference type="EMBL" id="JAIMJA010000002">
    <property type="protein sequence ID" value="MCE2593687.1"/>
    <property type="molecule type" value="Genomic_DNA"/>
</dbReference>
<keyword evidence="1" id="KW-1133">Transmembrane helix</keyword>
<dbReference type="SUPFAM" id="SSF53474">
    <property type="entry name" value="alpha/beta-Hydrolases"/>
    <property type="match status" value="1"/>
</dbReference>
<evidence type="ECO:0000259" key="2">
    <source>
        <dbReference type="Pfam" id="PF00561"/>
    </source>
</evidence>
<dbReference type="InterPro" id="IPR050266">
    <property type="entry name" value="AB_hydrolase_sf"/>
</dbReference>
<dbReference type="InterPro" id="IPR029058">
    <property type="entry name" value="AB_hydrolase_fold"/>
</dbReference>
<dbReference type="Pfam" id="PF00561">
    <property type="entry name" value="Abhydrolase_1"/>
    <property type="match status" value="1"/>
</dbReference>